<evidence type="ECO:0000313" key="3">
    <source>
        <dbReference type="Proteomes" id="UP000589036"/>
    </source>
</evidence>
<organism evidence="2 3">
    <name type="scientific">Spinactinospora alkalitolerans</name>
    <dbReference type="NCBI Taxonomy" id="687207"/>
    <lineage>
        <taxon>Bacteria</taxon>
        <taxon>Bacillati</taxon>
        <taxon>Actinomycetota</taxon>
        <taxon>Actinomycetes</taxon>
        <taxon>Streptosporangiales</taxon>
        <taxon>Nocardiopsidaceae</taxon>
        <taxon>Spinactinospora</taxon>
    </lineage>
</organism>
<comment type="caution">
    <text evidence="2">The sequence shown here is derived from an EMBL/GenBank/DDBJ whole genome shotgun (WGS) entry which is preliminary data.</text>
</comment>
<dbReference type="InterPro" id="IPR005153">
    <property type="entry name" value="MbtH-like_dom"/>
</dbReference>
<reference evidence="2 3" key="1">
    <citation type="submission" date="2020-07" db="EMBL/GenBank/DDBJ databases">
        <title>Sequencing the genomes of 1000 actinobacteria strains.</title>
        <authorList>
            <person name="Klenk H.-P."/>
        </authorList>
    </citation>
    <scope>NUCLEOTIDE SEQUENCE [LARGE SCALE GENOMIC DNA]</scope>
    <source>
        <strain evidence="2 3">CXB654</strain>
    </source>
</reference>
<dbReference type="Pfam" id="PF03621">
    <property type="entry name" value="MbtH"/>
    <property type="match status" value="1"/>
</dbReference>
<accession>A0A852TVG0</accession>
<dbReference type="Proteomes" id="UP000589036">
    <property type="component" value="Unassembled WGS sequence"/>
</dbReference>
<dbReference type="PANTHER" id="PTHR38444">
    <property type="entry name" value="ENTEROBACTIN BIOSYNTHESIS PROTEIN YBDZ"/>
    <property type="match status" value="1"/>
</dbReference>
<dbReference type="SUPFAM" id="SSF160582">
    <property type="entry name" value="MbtH-like"/>
    <property type="match status" value="1"/>
</dbReference>
<sequence>MSRESLGETVEVDSAGQEYLVVVNEEQQYSVWPATRELPAGWLSEGTRGSREECLHHIERVWTDMRPASVRRSQELRREQQTEPSN</sequence>
<dbReference type="InterPro" id="IPR037407">
    <property type="entry name" value="MLP_fam"/>
</dbReference>
<keyword evidence="3" id="KW-1185">Reference proteome</keyword>
<feature type="domain" description="MbtH-like" evidence="1">
    <location>
        <begin position="10"/>
        <end position="60"/>
    </location>
</feature>
<dbReference type="Gene3D" id="3.90.820.10">
    <property type="entry name" value="Structural Genomics, Unknown Function 30-nov-00 1gh9 Mol_id"/>
    <property type="match status" value="1"/>
</dbReference>
<dbReference type="InterPro" id="IPR038020">
    <property type="entry name" value="MbtH-like_sf"/>
</dbReference>
<evidence type="ECO:0000313" key="2">
    <source>
        <dbReference type="EMBL" id="NYE48009.1"/>
    </source>
</evidence>
<dbReference type="RefSeq" id="WP_179643871.1">
    <property type="nucleotide sequence ID" value="NZ_BAAAYY010000016.1"/>
</dbReference>
<dbReference type="GO" id="GO:0005829">
    <property type="term" value="C:cytosol"/>
    <property type="evidence" value="ECO:0007669"/>
    <property type="project" value="TreeGrafter"/>
</dbReference>
<dbReference type="GO" id="GO:0019290">
    <property type="term" value="P:siderophore biosynthetic process"/>
    <property type="evidence" value="ECO:0007669"/>
    <property type="project" value="TreeGrafter"/>
</dbReference>
<dbReference type="EMBL" id="JACCCC010000001">
    <property type="protein sequence ID" value="NYE48009.1"/>
    <property type="molecule type" value="Genomic_DNA"/>
</dbReference>
<protein>
    <submittedName>
        <fullName evidence="2">MbtH protein</fullName>
    </submittedName>
</protein>
<dbReference type="PANTHER" id="PTHR38444:SF1">
    <property type="entry name" value="ENTEROBACTIN BIOSYNTHESIS PROTEIN YBDZ"/>
    <property type="match status" value="1"/>
</dbReference>
<name>A0A852TVG0_9ACTN</name>
<dbReference type="AlphaFoldDB" id="A0A852TVG0"/>
<proteinExistence type="predicted"/>
<dbReference type="SMART" id="SM00923">
    <property type="entry name" value="MbtH"/>
    <property type="match status" value="1"/>
</dbReference>
<evidence type="ECO:0000259" key="1">
    <source>
        <dbReference type="SMART" id="SM00923"/>
    </source>
</evidence>
<gene>
    <name evidence="2" type="ORF">HDA32_003129</name>
</gene>